<reference evidence="1" key="1">
    <citation type="submission" date="2024-01" db="EMBL/GenBank/DDBJ databases">
        <authorList>
            <person name="Webb A."/>
        </authorList>
    </citation>
    <scope>NUCLEOTIDE SEQUENCE</scope>
    <source>
        <strain evidence="1">Pm1</strain>
    </source>
</reference>
<comment type="caution">
    <text evidence="1">The sequence shown here is derived from an EMBL/GenBank/DDBJ whole genome shotgun (WGS) entry which is preliminary data.</text>
</comment>
<dbReference type="EMBL" id="CAKLBY020000031">
    <property type="protein sequence ID" value="CAK7906577.1"/>
    <property type="molecule type" value="Genomic_DNA"/>
</dbReference>
<proteinExistence type="predicted"/>
<organism evidence="1 2">
    <name type="scientific">Peronospora matthiolae</name>
    <dbReference type="NCBI Taxonomy" id="2874970"/>
    <lineage>
        <taxon>Eukaryota</taxon>
        <taxon>Sar</taxon>
        <taxon>Stramenopiles</taxon>
        <taxon>Oomycota</taxon>
        <taxon>Peronosporomycetes</taxon>
        <taxon>Peronosporales</taxon>
        <taxon>Peronosporaceae</taxon>
        <taxon>Peronospora</taxon>
    </lineage>
</organism>
<dbReference type="Proteomes" id="UP001162060">
    <property type="component" value="Unassembled WGS sequence"/>
</dbReference>
<dbReference type="AlphaFoldDB" id="A0AAV1TAH8"/>
<evidence type="ECO:0000313" key="1">
    <source>
        <dbReference type="EMBL" id="CAK7906577.1"/>
    </source>
</evidence>
<evidence type="ECO:0000313" key="2">
    <source>
        <dbReference type="Proteomes" id="UP001162060"/>
    </source>
</evidence>
<accession>A0AAV1TAH8</accession>
<sequence>MQPRRQVDERERGIVASKERKTAKTAADDWNKCFARNRQLDLLVESRGVARALDDCRMGFVRL</sequence>
<protein>
    <submittedName>
        <fullName evidence="1">Uncharacterized protein</fullName>
    </submittedName>
</protein>
<gene>
    <name evidence="1" type="ORF">PM001_LOCUS3360</name>
</gene>
<name>A0AAV1TAH8_9STRA</name>